<feature type="domain" description="Aldehyde oxidase/xanthine dehydrogenase a/b hammerhead" evidence="1">
    <location>
        <begin position="234"/>
        <end position="318"/>
    </location>
</feature>
<dbReference type="PIRSF" id="PIRSF036389">
    <property type="entry name" value="IOR_B"/>
    <property type="match status" value="1"/>
</dbReference>
<accession>A0A318EEN3</accession>
<evidence type="ECO:0000259" key="1">
    <source>
        <dbReference type="SMART" id="SM01008"/>
    </source>
</evidence>
<dbReference type="AlphaFoldDB" id="A0A318EEN3"/>
<dbReference type="Gene3D" id="3.30.365.10">
    <property type="entry name" value="Aldehyde oxidase/xanthine dehydrogenase, molybdopterin binding domain"/>
    <property type="match status" value="5"/>
</dbReference>
<dbReference type="PANTHER" id="PTHR47495">
    <property type="entry name" value="ALDEHYDE DEHYDROGENASE"/>
    <property type="match status" value="1"/>
</dbReference>
<dbReference type="OrthoDB" id="9767994at2"/>
<dbReference type="Gene3D" id="3.90.1170.50">
    <property type="entry name" value="Aldehyde oxidase/xanthine dehydrogenase, a/b hammerhead"/>
    <property type="match status" value="1"/>
</dbReference>
<keyword evidence="3" id="KW-1185">Reference proteome</keyword>
<evidence type="ECO:0000313" key="2">
    <source>
        <dbReference type="EMBL" id="PXV66449.1"/>
    </source>
</evidence>
<comment type="caution">
    <text evidence="2">The sequence shown here is derived from an EMBL/GenBank/DDBJ whole genome shotgun (WGS) entry which is preliminary data.</text>
</comment>
<organism evidence="2 3">
    <name type="scientific">Sinimarinibacterium flocculans</name>
    <dbReference type="NCBI Taxonomy" id="985250"/>
    <lineage>
        <taxon>Bacteria</taxon>
        <taxon>Pseudomonadati</taxon>
        <taxon>Pseudomonadota</taxon>
        <taxon>Gammaproteobacteria</taxon>
        <taxon>Nevskiales</taxon>
        <taxon>Nevskiaceae</taxon>
        <taxon>Sinimarinibacterium</taxon>
    </lineage>
</organism>
<dbReference type="InterPro" id="IPR052516">
    <property type="entry name" value="N-heterocyclic_Hydroxylase"/>
</dbReference>
<name>A0A318EEN3_9GAMM</name>
<dbReference type="RefSeq" id="WP_110265592.1">
    <property type="nucleotide sequence ID" value="NZ_CAWNXA010000007.1"/>
</dbReference>
<protein>
    <submittedName>
        <fullName evidence="2">Isoquinoline 1-oxidoreductase beta subunit</fullName>
    </submittedName>
</protein>
<sequence length="757" mass="80453">MYLTRRFAAQPLLPAGLLPAPVPLSRRGFLQGAGGLVLGVSFMPLAAADDPAIPGDAGSGVAPETTIEPQAFVHIGTDGRVTVYAKHLEMGQGSYTGLATLVAEELDADWSQVRVEGAPADAKRYANTLLGVQGTGGSTAMANAHRQMREAGAAARAMLVAAAAQRWGVPAGQITVDNGRVLHAPSKHNVGFGELAEDAAKQPVPRTLTLKTPDAFRLIGKTTPRRVDSAGKTDGSAQFTQDVQLPDMLVAVVAHPPRFGATPKSFDAAKAKAIDGVVDVLEYEGGHGRFGGVAVLSRNTWIAKQGRDALTVEWDESKAMKDGSDALMARFRTLADSAGTVARQSGDADAALAKADKRIEADYEFPYLAHASMEPMNCVVSLGERSCEIWNGEQFQTIDQAGAAALLGLQPEQVVIHQLYAGGSFGRRANPHADFVLEAVSIAKAARKQGHKGPVKLVWTREEDTRAGYYRPMALHRVRAAIGKDGRPAAWHHRVVTESIMAGTPFAEFGIRDGIDSSSLEGVIEPYEIPNLYLDLHSPDTGVPVQWWRSVGHTHTGYVTEVVVDELAYAAGQDPVAYRRKLLKDHPRHLAVLELAAAKAGWDTPLKAAAGEKRGRGVAVVKSFNSYVAEVAEVTVKADGSLKVDRVVCAVDCGLAINPDVIRAQMEGGIGFGLAAMLHSQVTLKDGVVEQSNFHNYPMLRIGEMPQVEVHIVASAEPPTGVGEPGTPPLAPAVANAIFAATAKRIRRLPLGDQLKA</sequence>
<reference evidence="2 3" key="1">
    <citation type="submission" date="2018-04" db="EMBL/GenBank/DDBJ databases">
        <title>Genomic Encyclopedia of Type Strains, Phase IV (KMG-IV): sequencing the most valuable type-strain genomes for metagenomic binning, comparative biology and taxonomic classification.</title>
        <authorList>
            <person name="Goeker M."/>
        </authorList>
    </citation>
    <scope>NUCLEOTIDE SEQUENCE [LARGE SCALE GENOMIC DNA]</scope>
    <source>
        <strain evidence="2 3">DSM 104150</strain>
    </source>
</reference>
<dbReference type="SUPFAM" id="SSF56003">
    <property type="entry name" value="Molybdenum cofactor-binding domain"/>
    <property type="match status" value="2"/>
</dbReference>
<dbReference type="PROSITE" id="PS51318">
    <property type="entry name" value="TAT"/>
    <property type="match status" value="1"/>
</dbReference>
<dbReference type="Proteomes" id="UP000248330">
    <property type="component" value="Unassembled WGS sequence"/>
</dbReference>
<dbReference type="InterPro" id="IPR012368">
    <property type="entry name" value="OxRdtase_Mopterin-bd_su_IorB"/>
</dbReference>
<dbReference type="InterPro" id="IPR000674">
    <property type="entry name" value="Ald_Oxase/Xan_DH_a/b"/>
</dbReference>
<dbReference type="SMART" id="SM01008">
    <property type="entry name" value="Ald_Xan_dh_C"/>
    <property type="match status" value="1"/>
</dbReference>
<proteinExistence type="predicted"/>
<dbReference type="InterPro" id="IPR046867">
    <property type="entry name" value="AldOxase/xan_DH_MoCoBD2"/>
</dbReference>
<dbReference type="InterPro" id="IPR037165">
    <property type="entry name" value="AldOxase/xan_DH_Mopterin-bd_sf"/>
</dbReference>
<dbReference type="InterPro" id="IPR006311">
    <property type="entry name" value="TAT_signal"/>
</dbReference>
<dbReference type="EMBL" id="QICN01000007">
    <property type="protein sequence ID" value="PXV66449.1"/>
    <property type="molecule type" value="Genomic_DNA"/>
</dbReference>
<dbReference type="GO" id="GO:0016491">
    <property type="term" value="F:oxidoreductase activity"/>
    <property type="evidence" value="ECO:0007669"/>
    <property type="project" value="InterPro"/>
</dbReference>
<dbReference type="PANTHER" id="PTHR47495:SF2">
    <property type="entry name" value="ALDEHYDE DEHYDROGENASE"/>
    <property type="match status" value="1"/>
</dbReference>
<gene>
    <name evidence="2" type="ORF">C8D93_10713</name>
</gene>
<dbReference type="Pfam" id="PF02738">
    <property type="entry name" value="MoCoBD_1"/>
    <property type="match status" value="1"/>
</dbReference>
<dbReference type="Pfam" id="PF20256">
    <property type="entry name" value="MoCoBD_2"/>
    <property type="match status" value="2"/>
</dbReference>
<evidence type="ECO:0000313" key="3">
    <source>
        <dbReference type="Proteomes" id="UP000248330"/>
    </source>
</evidence>
<dbReference type="InterPro" id="IPR008274">
    <property type="entry name" value="AldOxase/xan_DH_MoCoBD1"/>
</dbReference>